<dbReference type="RefSeq" id="XP_015465114.1">
    <property type="nucleotide sequence ID" value="XM_015614048.1"/>
</dbReference>
<comment type="caution">
    <text evidence="3">The sequence shown here is derived from an EMBL/GenBank/DDBJ whole genome shotgun (WGS) entry which is preliminary data.</text>
</comment>
<reference evidence="3 4" key="1">
    <citation type="submission" date="2015-11" db="EMBL/GenBank/DDBJ databases">
        <title>The genome of Debaryomyces fabryi.</title>
        <authorList>
            <person name="Tafer H."/>
            <person name="Lopandic K."/>
        </authorList>
    </citation>
    <scope>NUCLEOTIDE SEQUENCE [LARGE SCALE GENOMIC DNA]</scope>
    <source>
        <strain evidence="3 4">CBS 789</strain>
    </source>
</reference>
<dbReference type="InterPro" id="IPR011032">
    <property type="entry name" value="GroES-like_sf"/>
</dbReference>
<dbReference type="SUPFAM" id="SSF50129">
    <property type="entry name" value="GroES-like"/>
    <property type="match status" value="1"/>
</dbReference>
<sequence length="371" mass="40301">MPVINNACIHTGALKRGKSTIVTSIPYPKINDNQILIKGVAYAANPTDWKHIAVNWGNEGAIAGSDVSGFVAEVGINVVGFEIGDIVSSFMHGNFTGTRGAFSDYVVADVNTTIKYDKSNFNSQALDEGDHASDFISTFEGAASVTLGLCTIGVSFHYHLGIKTDKKTNSSKYILIWGGATATGILAIQIASLVYGLKVITTAAPDHHDFLRSLGADEVFDYHDSNVVKQIKKVGGSSIHYALDTVSDIQTFQSVYDATADTKEVAIDNLLFLKLDESKMDPSRKIKSSSTLVFLVDGTEMNLDGLIIPPDMELVDAYNEFWYNILPPYISKIKHADLKVLKPGLESANEALDLLRENKIKGQKIVFRSTA</sequence>
<feature type="domain" description="Enoyl reductase (ER)" evidence="2">
    <location>
        <begin position="12"/>
        <end position="367"/>
    </location>
</feature>
<dbReference type="EMBL" id="LMYN01000182">
    <property type="protein sequence ID" value="KRZ99011.1"/>
    <property type="molecule type" value="Genomic_DNA"/>
</dbReference>
<gene>
    <name evidence="3" type="ORF">AC631_05219</name>
</gene>
<dbReference type="PANTHER" id="PTHR45348">
    <property type="entry name" value="HYPOTHETICAL OXIDOREDUCTASE (EUROFUNG)"/>
    <property type="match status" value="1"/>
</dbReference>
<dbReference type="GO" id="GO:0016651">
    <property type="term" value="F:oxidoreductase activity, acting on NAD(P)H"/>
    <property type="evidence" value="ECO:0007669"/>
    <property type="project" value="InterPro"/>
</dbReference>
<keyword evidence="1" id="KW-0812">Transmembrane</keyword>
<evidence type="ECO:0000313" key="4">
    <source>
        <dbReference type="Proteomes" id="UP000054251"/>
    </source>
</evidence>
<keyword evidence="1" id="KW-0472">Membrane</keyword>
<evidence type="ECO:0000259" key="2">
    <source>
        <dbReference type="SMART" id="SM00829"/>
    </source>
</evidence>
<feature type="transmembrane region" description="Helical" evidence="1">
    <location>
        <begin position="173"/>
        <end position="197"/>
    </location>
</feature>
<dbReference type="PANTHER" id="PTHR45348:SF2">
    <property type="entry name" value="ZINC-TYPE ALCOHOL DEHYDROGENASE-LIKE PROTEIN C2E1P3.01"/>
    <property type="match status" value="1"/>
</dbReference>
<keyword evidence="4" id="KW-1185">Reference proteome</keyword>
<keyword evidence="1" id="KW-1133">Transmembrane helix</keyword>
<proteinExistence type="predicted"/>
<dbReference type="InterPro" id="IPR020843">
    <property type="entry name" value="ER"/>
</dbReference>
<dbReference type="Proteomes" id="UP000054251">
    <property type="component" value="Unassembled WGS sequence"/>
</dbReference>
<evidence type="ECO:0000256" key="1">
    <source>
        <dbReference type="SAM" id="Phobius"/>
    </source>
</evidence>
<dbReference type="Pfam" id="PF08240">
    <property type="entry name" value="ADH_N"/>
    <property type="match status" value="1"/>
</dbReference>
<protein>
    <recommendedName>
        <fullName evidence="2">Enoyl reductase (ER) domain-containing protein</fullName>
    </recommendedName>
</protein>
<dbReference type="Gene3D" id="3.40.50.720">
    <property type="entry name" value="NAD(P)-binding Rossmann-like Domain"/>
    <property type="match status" value="1"/>
</dbReference>
<dbReference type="GeneID" id="26842228"/>
<dbReference type="InterPro" id="IPR047122">
    <property type="entry name" value="Trans-enoyl_RdTase-like"/>
</dbReference>
<dbReference type="InterPro" id="IPR013154">
    <property type="entry name" value="ADH-like_N"/>
</dbReference>
<organism evidence="3 4">
    <name type="scientific">Debaryomyces fabryi</name>
    <dbReference type="NCBI Taxonomy" id="58627"/>
    <lineage>
        <taxon>Eukaryota</taxon>
        <taxon>Fungi</taxon>
        <taxon>Dikarya</taxon>
        <taxon>Ascomycota</taxon>
        <taxon>Saccharomycotina</taxon>
        <taxon>Pichiomycetes</taxon>
        <taxon>Debaryomycetaceae</taxon>
        <taxon>Debaryomyces</taxon>
    </lineage>
</organism>
<evidence type="ECO:0000313" key="3">
    <source>
        <dbReference type="EMBL" id="KRZ99011.1"/>
    </source>
</evidence>
<dbReference type="Gene3D" id="3.90.180.10">
    <property type="entry name" value="Medium-chain alcohol dehydrogenases, catalytic domain"/>
    <property type="match status" value="1"/>
</dbReference>
<accession>A0A0V1PS02</accession>
<dbReference type="SUPFAM" id="SSF51735">
    <property type="entry name" value="NAD(P)-binding Rossmann-fold domains"/>
    <property type="match status" value="1"/>
</dbReference>
<dbReference type="SMART" id="SM00829">
    <property type="entry name" value="PKS_ER"/>
    <property type="match status" value="1"/>
</dbReference>
<dbReference type="AlphaFoldDB" id="A0A0V1PS02"/>
<dbReference type="CDD" id="cd08249">
    <property type="entry name" value="enoyl_reductase_like"/>
    <property type="match status" value="1"/>
</dbReference>
<dbReference type="OrthoDB" id="9992527at2759"/>
<name>A0A0V1PS02_9ASCO</name>
<dbReference type="Pfam" id="PF00107">
    <property type="entry name" value="ADH_zinc_N"/>
    <property type="match status" value="1"/>
</dbReference>
<dbReference type="InterPro" id="IPR013149">
    <property type="entry name" value="ADH-like_C"/>
</dbReference>
<dbReference type="InterPro" id="IPR036291">
    <property type="entry name" value="NAD(P)-bd_dom_sf"/>
</dbReference>